<reference evidence="1 2" key="1">
    <citation type="journal article" date="2011" name="J. Bacteriol.">
        <title>Complete genome sequence of Yersinia enterocolitica subsp. palearctica serogroup O:3.</title>
        <authorList>
            <person name="Batzilla J."/>
            <person name="Hoper D."/>
            <person name="Antonenka U."/>
            <person name="Heesemann J."/>
            <person name="Rakin A."/>
        </authorList>
    </citation>
    <scope>NUCLEOTIDE SEQUENCE [LARGE SCALE GENOMIC DNA]</scope>
    <source>
        <strain evidence="2">DSM 13030 / CIP 106945 / Y11</strain>
    </source>
</reference>
<sequence length="37" mass="4318">MEKLCRLIGEHTWSCDENLNYSDYWCFASVFTNGING</sequence>
<dbReference type="EMBL" id="FR729477">
    <property type="protein sequence ID" value="CBY26871.1"/>
    <property type="molecule type" value="Genomic_DNA"/>
</dbReference>
<dbReference type="Proteomes" id="UP000008084">
    <property type="component" value="Chromosome"/>
</dbReference>
<dbReference type="KEGG" id="yey:Y11_13101"/>
<proteinExistence type="predicted"/>
<evidence type="ECO:0000313" key="2">
    <source>
        <dbReference type="Proteomes" id="UP000008084"/>
    </source>
</evidence>
<gene>
    <name evidence="1" type="ordered locus">Y11_13101</name>
</gene>
<organism evidence="1 2">
    <name type="scientific">Yersinia enterocolitica subsp. palearctica serotype O:3 (strain DSM 13030 / CIP 106945 / Y11)</name>
    <dbReference type="NCBI Taxonomy" id="930944"/>
    <lineage>
        <taxon>Bacteria</taxon>
        <taxon>Pseudomonadati</taxon>
        <taxon>Pseudomonadota</taxon>
        <taxon>Gammaproteobacteria</taxon>
        <taxon>Enterobacterales</taxon>
        <taxon>Yersiniaceae</taxon>
        <taxon>Yersinia</taxon>
    </lineage>
</organism>
<name>A0A0H3NP08_YERE1</name>
<accession>A0A0H3NP08</accession>
<dbReference type="PATRIC" id="fig|930944.6.peg.1301"/>
<evidence type="ECO:0000313" key="1">
    <source>
        <dbReference type="EMBL" id="CBY26871.1"/>
    </source>
</evidence>
<protein>
    <submittedName>
        <fullName evidence="1">Uncharacterized protein</fullName>
    </submittedName>
</protein>
<dbReference type="AlphaFoldDB" id="A0A0H3NP08"/>
<dbReference type="HOGENOM" id="CLU_3350574_0_0_6"/>